<proteinExistence type="predicted"/>
<feature type="domain" description="Septin-type G" evidence="2">
    <location>
        <begin position="1"/>
        <end position="151"/>
    </location>
</feature>
<dbReference type="GO" id="GO:0070273">
    <property type="term" value="F:phosphatidylinositol-4-phosphate binding"/>
    <property type="evidence" value="ECO:0007669"/>
    <property type="project" value="EnsemblFungi"/>
</dbReference>
<dbReference type="EMBL" id="CP014502">
    <property type="protein sequence ID" value="ANB14241.1"/>
    <property type="molecule type" value="Genomic_DNA"/>
</dbReference>
<reference evidence="3 4" key="1">
    <citation type="submission" date="2016-02" db="EMBL/GenBank/DDBJ databases">
        <title>Complete genome sequence and transcriptome regulation of the pentose utilising yeast Sugiyamaella lignohabitans.</title>
        <authorList>
            <person name="Bellasio M."/>
            <person name="Peymann A."/>
            <person name="Valli M."/>
            <person name="Sipitzky M."/>
            <person name="Graf A."/>
            <person name="Sauer M."/>
            <person name="Marx H."/>
            <person name="Mattanovich D."/>
        </authorList>
    </citation>
    <scope>NUCLEOTIDE SEQUENCE [LARGE SCALE GENOMIC DNA]</scope>
    <source>
        <strain evidence="3 4">CBS 10342</strain>
    </source>
</reference>
<evidence type="ECO:0000313" key="3">
    <source>
        <dbReference type="EMBL" id="ANB14241.1"/>
    </source>
</evidence>
<evidence type="ECO:0000259" key="2">
    <source>
        <dbReference type="PROSITE" id="PS51719"/>
    </source>
</evidence>
<evidence type="ECO:0000313" key="4">
    <source>
        <dbReference type="Proteomes" id="UP000189580"/>
    </source>
</evidence>
<dbReference type="GO" id="GO:0005876">
    <property type="term" value="C:spindle microtubule"/>
    <property type="evidence" value="ECO:0007669"/>
    <property type="project" value="EnsemblFungi"/>
</dbReference>
<dbReference type="PANTHER" id="PTHR18884">
    <property type="entry name" value="SEPTIN"/>
    <property type="match status" value="1"/>
</dbReference>
<dbReference type="GO" id="GO:0005619">
    <property type="term" value="C:ascospore wall"/>
    <property type="evidence" value="ECO:0007669"/>
    <property type="project" value="EnsemblFungi"/>
</dbReference>
<evidence type="ECO:0000256" key="1">
    <source>
        <dbReference type="SAM" id="MobiDB-lite"/>
    </source>
</evidence>
<dbReference type="InterPro" id="IPR030379">
    <property type="entry name" value="G_SEPTIN_dom"/>
</dbReference>
<feature type="compositionally biased region" description="Polar residues" evidence="1">
    <location>
        <begin position="241"/>
        <end position="251"/>
    </location>
</feature>
<keyword evidence="4" id="KW-1185">Reference proteome</keyword>
<dbReference type="GO" id="GO:0097271">
    <property type="term" value="P:protein localization to bud neck"/>
    <property type="evidence" value="ECO:0007669"/>
    <property type="project" value="EnsemblFungi"/>
</dbReference>
<accession>A0A167EM49</accession>
<dbReference type="KEGG" id="slb:AWJ20_5202"/>
<name>A0A167EM49_9ASCO</name>
<dbReference type="GO" id="GO:0001400">
    <property type="term" value="C:mating projection base"/>
    <property type="evidence" value="ECO:0007669"/>
    <property type="project" value="EnsemblFungi"/>
</dbReference>
<dbReference type="GO" id="GO:0072687">
    <property type="term" value="C:meiotic spindle"/>
    <property type="evidence" value="ECO:0007669"/>
    <property type="project" value="EnsemblFungi"/>
</dbReference>
<dbReference type="InterPro" id="IPR027417">
    <property type="entry name" value="P-loop_NTPase"/>
</dbReference>
<dbReference type="GO" id="GO:0005525">
    <property type="term" value="F:GTP binding"/>
    <property type="evidence" value="ECO:0007669"/>
    <property type="project" value="EnsemblFungi"/>
</dbReference>
<dbReference type="GO" id="GO:0042802">
    <property type="term" value="F:identical protein binding"/>
    <property type="evidence" value="ECO:0007669"/>
    <property type="project" value="EnsemblFungi"/>
</dbReference>
<dbReference type="GO" id="GO:0031105">
    <property type="term" value="C:septin complex"/>
    <property type="evidence" value="ECO:0007669"/>
    <property type="project" value="EnsemblFungi"/>
</dbReference>
<dbReference type="Pfam" id="PF00735">
    <property type="entry name" value="Septin"/>
    <property type="match status" value="1"/>
</dbReference>
<sequence length="251" mass="28551">MDVEFMKLLGTKVNILPVLSKADSLTRDELEYNKKLILQDIDHHSIPVYQFPTDEEDDYADDGRFESDKPPSPLRNALPFAIVGGSKVVTDKRGRQVLVREYPWGVIDVEDPEVSDFPLLRDLLLSTHMSDLKETTFDYLYENYRTDKLSNEIPGESVTATTSDNNGRRIVSAASNADSVASNSFLAREEQLRLEEEKLRSIEQRVQDEIAQKRMELLRREQELKELEARLRREASIADSGASSVKSETTA</sequence>
<dbReference type="AlphaFoldDB" id="A0A167EM49"/>
<dbReference type="GO" id="GO:0010314">
    <property type="term" value="F:phosphatidylinositol-5-phosphate binding"/>
    <property type="evidence" value="ECO:0007669"/>
    <property type="project" value="EnsemblFungi"/>
</dbReference>
<protein>
    <submittedName>
        <fullName evidence="3">Septin CDC11</fullName>
    </submittedName>
</protein>
<dbReference type="GO" id="GO:0032160">
    <property type="term" value="C:septin filament array"/>
    <property type="evidence" value="ECO:0007669"/>
    <property type="project" value="EnsemblFungi"/>
</dbReference>
<feature type="region of interest" description="Disordered" evidence="1">
    <location>
        <begin position="232"/>
        <end position="251"/>
    </location>
</feature>
<dbReference type="Proteomes" id="UP000189580">
    <property type="component" value="Chromosome d"/>
</dbReference>
<gene>
    <name evidence="3" type="primary">CDC11</name>
    <name evidence="3" type="ORF">AWJ20_5202</name>
</gene>
<organism evidence="3 4">
    <name type="scientific">Sugiyamaella lignohabitans</name>
    <dbReference type="NCBI Taxonomy" id="796027"/>
    <lineage>
        <taxon>Eukaryota</taxon>
        <taxon>Fungi</taxon>
        <taxon>Dikarya</taxon>
        <taxon>Ascomycota</taxon>
        <taxon>Saccharomycotina</taxon>
        <taxon>Dipodascomycetes</taxon>
        <taxon>Dipodascales</taxon>
        <taxon>Trichomonascaceae</taxon>
        <taxon>Sugiyamaella</taxon>
    </lineage>
</organism>
<dbReference type="OrthoDB" id="416553at2759"/>
<dbReference type="GO" id="GO:0000281">
    <property type="term" value="P:mitotic cytokinesis"/>
    <property type="evidence" value="ECO:0007669"/>
    <property type="project" value="EnsemblFungi"/>
</dbReference>
<dbReference type="Gene3D" id="3.40.50.300">
    <property type="entry name" value="P-loop containing nucleotide triphosphate hydrolases"/>
    <property type="match status" value="1"/>
</dbReference>
<dbReference type="GO" id="GO:0005628">
    <property type="term" value="C:prospore membrane"/>
    <property type="evidence" value="ECO:0007669"/>
    <property type="project" value="EnsemblFungi"/>
</dbReference>
<dbReference type="GO" id="GO:0005881">
    <property type="term" value="C:cytoplasmic microtubule"/>
    <property type="evidence" value="ECO:0007669"/>
    <property type="project" value="EnsemblFungi"/>
</dbReference>
<dbReference type="PROSITE" id="PS51719">
    <property type="entry name" value="G_SEPTIN"/>
    <property type="match status" value="1"/>
</dbReference>
<dbReference type="RefSeq" id="XP_018736718.1">
    <property type="nucleotide sequence ID" value="XM_018882331.1"/>
</dbReference>
<dbReference type="GeneID" id="30037419"/>
<dbReference type="GO" id="GO:1990317">
    <property type="term" value="C:Gin4 complex"/>
    <property type="evidence" value="ECO:0007669"/>
    <property type="project" value="EnsemblFungi"/>
</dbReference>
<dbReference type="GO" id="GO:0005200">
    <property type="term" value="F:structural constituent of cytoskeleton"/>
    <property type="evidence" value="ECO:0007669"/>
    <property type="project" value="EnsemblFungi"/>
</dbReference>